<keyword evidence="3" id="KW-1185">Reference proteome</keyword>
<keyword evidence="1" id="KW-0472">Membrane</keyword>
<proteinExistence type="predicted"/>
<feature type="transmembrane region" description="Helical" evidence="1">
    <location>
        <begin position="56"/>
        <end position="81"/>
    </location>
</feature>
<evidence type="ECO:0000256" key="1">
    <source>
        <dbReference type="SAM" id="Phobius"/>
    </source>
</evidence>
<dbReference type="eggNOG" id="COG1651">
    <property type="taxonomic scope" value="Bacteria"/>
</dbReference>
<name>Q2LY18_SYNAS</name>
<dbReference type="OrthoDB" id="20261at2"/>
<accession>Q2LY18</accession>
<evidence type="ECO:0000313" key="3">
    <source>
        <dbReference type="Proteomes" id="UP000001933"/>
    </source>
</evidence>
<dbReference type="KEGG" id="sat:SYN_03080"/>
<organism evidence="2 3">
    <name type="scientific">Syntrophus aciditrophicus (strain SB)</name>
    <dbReference type="NCBI Taxonomy" id="56780"/>
    <lineage>
        <taxon>Bacteria</taxon>
        <taxon>Pseudomonadati</taxon>
        <taxon>Thermodesulfobacteriota</taxon>
        <taxon>Syntrophia</taxon>
        <taxon>Syntrophales</taxon>
        <taxon>Syntrophaceae</taxon>
        <taxon>Syntrophus</taxon>
    </lineage>
</organism>
<dbReference type="SUPFAM" id="SSF52833">
    <property type="entry name" value="Thioredoxin-like"/>
    <property type="match status" value="1"/>
</dbReference>
<dbReference type="Proteomes" id="UP000001933">
    <property type="component" value="Chromosome"/>
</dbReference>
<dbReference type="EMBL" id="CP000252">
    <property type="protein sequence ID" value="ABC78982.1"/>
    <property type="molecule type" value="Genomic_DNA"/>
</dbReference>
<dbReference type="Gene3D" id="3.40.30.10">
    <property type="entry name" value="Glutaredoxin"/>
    <property type="match status" value="1"/>
</dbReference>
<keyword evidence="1" id="KW-1133">Transmembrane helix</keyword>
<dbReference type="AlphaFoldDB" id="Q2LY18"/>
<dbReference type="STRING" id="56780.SYN_03080"/>
<protein>
    <submittedName>
        <fullName evidence="2">Hypothetical membrane protein</fullName>
    </submittedName>
</protein>
<dbReference type="RefSeq" id="WP_011418996.1">
    <property type="nucleotide sequence ID" value="NC_007759.1"/>
</dbReference>
<reference evidence="2 3" key="1">
    <citation type="journal article" date="2007" name="Proc. Natl. Acad. Sci. U.S.A.">
        <title>The genome of Syntrophus aciditrophicus: life at the thermodynamic limit of microbial growth.</title>
        <authorList>
            <person name="McInerney M.J."/>
            <person name="Rohlin L."/>
            <person name="Mouttaki H."/>
            <person name="Kim U."/>
            <person name="Krupp R.S."/>
            <person name="Rios-Hernandez L."/>
            <person name="Sieber J."/>
            <person name="Struchtemeyer C.G."/>
            <person name="Bhattacharyya A."/>
            <person name="Campbell J.W."/>
            <person name="Gunsalus R.P."/>
        </authorList>
    </citation>
    <scope>NUCLEOTIDE SEQUENCE [LARGE SCALE GENOMIC DNA]</scope>
    <source>
        <strain evidence="2 3">SB</strain>
    </source>
</reference>
<keyword evidence="1" id="KW-0812">Transmembrane</keyword>
<dbReference type="HOGENOM" id="CLU_1089594_0_0_7"/>
<evidence type="ECO:0000313" key="2">
    <source>
        <dbReference type="EMBL" id="ABC78982.1"/>
    </source>
</evidence>
<gene>
    <name evidence="2" type="ORF">SYN_03080</name>
</gene>
<dbReference type="InParanoid" id="Q2LY18"/>
<dbReference type="InterPro" id="IPR036249">
    <property type="entry name" value="Thioredoxin-like_sf"/>
</dbReference>
<sequence>MRTIMGILHILGRVPTISSAFTLSADRSDFHDSYRRNRFPFPLRQAVFPPSACRTILTILIAVLGSVIVSFSFSGGATPAYGAEKPRMPSIGSGPYELYVFTDYFCGPCQALERELDITLRELMVRNSVKIMFIDLPLSRQTALYNRYFLYAARAADSGRDILLARQELFALAGRDAAADEKKIVRLFKSRNITFKVYDLKPVHAELNRIIKQFNIRSTPTCVVKYSSTDIRTYRGVFEIRNGLAVLRAATARLK</sequence>